<feature type="non-terminal residue" evidence="1">
    <location>
        <position position="1"/>
    </location>
</feature>
<evidence type="ECO:0000313" key="2">
    <source>
        <dbReference type="Proteomes" id="UP000295264"/>
    </source>
</evidence>
<proteinExistence type="predicted"/>
<reference evidence="1 2" key="1">
    <citation type="journal article" date="2018" name="Genomics">
        <title>Molecular footprints of inshore aquatic adaptation in Indo-Pacific humpback dolphin (Sousa chinensis).</title>
        <authorList>
            <person name="Ming Y."/>
            <person name="Jian J."/>
            <person name="Yu F."/>
            <person name="Yu X."/>
            <person name="Wang J."/>
            <person name="Liu W."/>
        </authorList>
    </citation>
    <scope>NUCLEOTIDE SEQUENCE [LARGE SCALE GENOMIC DNA]</scope>
    <source>
        <strain evidence="1">MY-2018</strain>
        <tissue evidence="1">Skin</tissue>
    </source>
</reference>
<protein>
    <submittedName>
        <fullName evidence="1">Uncharacterized protein</fullName>
    </submittedName>
</protein>
<dbReference type="EMBL" id="QWLN02001086">
    <property type="protein sequence ID" value="TEA41624.1"/>
    <property type="molecule type" value="Genomic_DNA"/>
</dbReference>
<sequence length="34" mass="3826">QFSGGRCLACSVNRFDLSLLENIFHFHGSLKETV</sequence>
<dbReference type="AlphaFoldDB" id="A0A484H0E7"/>
<keyword evidence="2" id="KW-1185">Reference proteome</keyword>
<evidence type="ECO:0000313" key="1">
    <source>
        <dbReference type="EMBL" id="TEA41624.1"/>
    </source>
</evidence>
<comment type="caution">
    <text evidence="1">The sequence shown here is derived from an EMBL/GenBank/DDBJ whole genome shotgun (WGS) entry which is preliminary data.</text>
</comment>
<name>A0A484H0E7_SOUCH</name>
<accession>A0A484H0E7</accession>
<dbReference type="Proteomes" id="UP000295264">
    <property type="component" value="Unassembled WGS sequence"/>
</dbReference>
<gene>
    <name evidence="1" type="ORF">DBR06_SOUSAS1510006</name>
</gene>
<feature type="non-terminal residue" evidence="1">
    <location>
        <position position="34"/>
    </location>
</feature>
<organism evidence="1 2">
    <name type="scientific">Sousa chinensis</name>
    <name type="common">Indo-pacific humpbacked dolphin</name>
    <name type="synonym">Steno chinensis</name>
    <dbReference type="NCBI Taxonomy" id="103600"/>
    <lineage>
        <taxon>Eukaryota</taxon>
        <taxon>Metazoa</taxon>
        <taxon>Chordata</taxon>
        <taxon>Craniata</taxon>
        <taxon>Vertebrata</taxon>
        <taxon>Euteleostomi</taxon>
        <taxon>Mammalia</taxon>
        <taxon>Eutheria</taxon>
        <taxon>Laurasiatheria</taxon>
        <taxon>Artiodactyla</taxon>
        <taxon>Whippomorpha</taxon>
        <taxon>Cetacea</taxon>
        <taxon>Odontoceti</taxon>
        <taxon>Delphinidae</taxon>
        <taxon>Sousa</taxon>
    </lineage>
</organism>